<reference evidence="1" key="1">
    <citation type="submission" date="2016-10" db="EMBL/GenBank/DDBJ databases">
        <title>Sequence of Gallionella enrichment culture.</title>
        <authorList>
            <person name="Poehlein A."/>
            <person name="Muehling M."/>
            <person name="Daniel R."/>
        </authorList>
    </citation>
    <scope>NUCLEOTIDE SEQUENCE</scope>
</reference>
<dbReference type="AlphaFoldDB" id="A0A1J5QI96"/>
<dbReference type="EMBL" id="MLJW01000748">
    <property type="protein sequence ID" value="OIQ82978.1"/>
    <property type="molecule type" value="Genomic_DNA"/>
</dbReference>
<dbReference type="NCBIfam" id="TIGR03509">
    <property type="entry name" value="OMP_MtrB_PioB"/>
    <property type="match status" value="1"/>
</dbReference>
<accession>A0A1J5QI96</accession>
<dbReference type="SUPFAM" id="SSF56935">
    <property type="entry name" value="Porins"/>
    <property type="match status" value="1"/>
</dbReference>
<evidence type="ECO:0008006" key="2">
    <source>
        <dbReference type="Google" id="ProtNLM"/>
    </source>
</evidence>
<protein>
    <recommendedName>
        <fullName evidence="2">MtrB/PioB family decaheme-associated outer membrane protein</fullName>
    </recommendedName>
</protein>
<sequence>MKNRNTVLRTRPLTLALRAALATLAVVSVAPAAMADAALQQLIQPTNTISFGGMWTQHNSDLFGQYNGLENSGQTLLGDFNLRGGNGYGQQPGANTWFVQGKNLGTTSRSLSAGAADQGNWSLGLSFDQLRNYGGDSIDSNPGSIQTPLVGAPGGNSFTVPSGFGYISTNDAGTQLITPGTAQAQFFHTDRLYVQRNTTKFDASHQLNKQWNVTFNWTNIRESGSILASAISDAMTGSPATGATGYGDPAGQRLVGLPYPTQYKTNNFTLALNWQGDNGFFTGAYYGSMFHDDYSAVYFPNLYQCTGLVTPCASTGAAPNSTYPTDLQELPPSNTDNELQLSGGWNLNAKTQLVGGYTYGRNTQNTAYAYEPAQIVAYNAFNSTSTTNVPLGTLPATSLDGRVINQHANWSITNQTTQDLTLSAGMIYSKRDNQTASNLYNFQAPDSGNINDDEFSVYNVPMSNSHLQTKATADWRFLPGQRLHLALQNEKTRRWCDNQPFLGMQVNIDQASGTTAAATGCAAVPESKENSAKLDYFLTPGGSLSFRGGVKWANRKSTVNAAYYNPITDAAAANGGGENDFAGWVAFFDASRRQVQGHFGVTWNASSAFNVSLDGAFGNDQYPDSPLGVQSGHDATVDLQGDYQFSSNTTGTAYATWQMTKSDSLNQSRYGYDWTTGLKDQAVTVGASFAQKGLMADKLSLLADLSYSVDTNSASSNVVASGSYSCASKGAVCGGAPDIKTKITRLDLSGNYKVDKKSSVRVGYMLARFDVSDPLFAAYQMGNTPTNVLPWYLPGGGNPSVTQNAVYAEYTYSFQ</sequence>
<organism evidence="1">
    <name type="scientific">mine drainage metagenome</name>
    <dbReference type="NCBI Taxonomy" id="410659"/>
    <lineage>
        <taxon>unclassified sequences</taxon>
        <taxon>metagenomes</taxon>
        <taxon>ecological metagenomes</taxon>
    </lineage>
</organism>
<name>A0A1J5QI96_9ZZZZ</name>
<evidence type="ECO:0000313" key="1">
    <source>
        <dbReference type="EMBL" id="OIQ82978.1"/>
    </source>
</evidence>
<dbReference type="InterPro" id="IPR020016">
    <property type="entry name" value="Decahaem-assoc_OM_MtrB/PioB"/>
</dbReference>
<proteinExistence type="predicted"/>
<gene>
    <name evidence="1" type="ORF">GALL_352310</name>
</gene>
<comment type="caution">
    <text evidence="1">The sequence shown here is derived from an EMBL/GenBank/DDBJ whole genome shotgun (WGS) entry which is preliminary data.</text>
</comment>
<dbReference type="Pfam" id="PF11854">
    <property type="entry name" value="MtrB_PioB"/>
    <property type="match status" value="1"/>
</dbReference>